<dbReference type="SMART" id="SM00354">
    <property type="entry name" value="HTH_LACI"/>
    <property type="match status" value="1"/>
</dbReference>
<accession>A0A7W8DKT6</accession>
<dbReference type="InterPro" id="IPR001761">
    <property type="entry name" value="Peripla_BP/Lac1_sug-bd_dom"/>
</dbReference>
<dbReference type="CDD" id="cd06267">
    <property type="entry name" value="PBP1_LacI_sugar_binding-like"/>
    <property type="match status" value="1"/>
</dbReference>
<dbReference type="SUPFAM" id="SSF53822">
    <property type="entry name" value="Periplasmic binding protein-like I"/>
    <property type="match status" value="1"/>
</dbReference>
<dbReference type="RefSeq" id="WP_184340407.1">
    <property type="nucleotide sequence ID" value="NZ_JACHIG010000006.1"/>
</dbReference>
<dbReference type="PROSITE" id="PS50932">
    <property type="entry name" value="HTH_LACI_2"/>
    <property type="match status" value="1"/>
</dbReference>
<comment type="caution">
    <text evidence="6">The sequence shown here is derived from an EMBL/GenBank/DDBJ whole genome shotgun (WGS) entry which is preliminary data.</text>
</comment>
<dbReference type="Gene3D" id="1.10.260.40">
    <property type="entry name" value="lambda repressor-like DNA-binding domains"/>
    <property type="match status" value="1"/>
</dbReference>
<dbReference type="Pfam" id="PF00532">
    <property type="entry name" value="Peripla_BP_1"/>
    <property type="match status" value="1"/>
</dbReference>
<evidence type="ECO:0000259" key="5">
    <source>
        <dbReference type="PROSITE" id="PS50932"/>
    </source>
</evidence>
<dbReference type="AlphaFoldDB" id="A0A7W8DKT6"/>
<dbReference type="InterPro" id="IPR010982">
    <property type="entry name" value="Lambda_DNA-bd_dom_sf"/>
</dbReference>
<dbReference type="Proteomes" id="UP000590740">
    <property type="component" value="Unassembled WGS sequence"/>
</dbReference>
<sequence length="339" mass="36731">MNLKSLAQHLGISASTVSRVMAGRGDEFRIAKETQKHILDEAAAMGVRPDELARSLRLQSTRTLGLVIPDISNPFFAALARAVERRARAQGYTVLLADSQESAEVEAECIRMLVDRRIDGLILAPVGGESAHLKPLISSGLPLTQVDRVFTSLKTAAVVADNFAGACEAVRRLVKLGHKRIACLQGREDSSVIAERVRGYRAGLSEAGLRFEKRFLAGGEHSLAIAREHTLKLLDARPRPTAILALSNQLALGALEAVRERGLEIPNDLSLIAFDEQPWASLLSPPLTTLAQPVEDMGTVAVDRLCELIKRGGKPSRKALTTLPVRLIERASIGPKKKD</sequence>
<organism evidence="6 7">
    <name type="scientific">Prosthecobacter vanneervenii</name>
    <dbReference type="NCBI Taxonomy" id="48466"/>
    <lineage>
        <taxon>Bacteria</taxon>
        <taxon>Pseudomonadati</taxon>
        <taxon>Verrucomicrobiota</taxon>
        <taxon>Verrucomicrobiia</taxon>
        <taxon>Verrucomicrobiales</taxon>
        <taxon>Verrucomicrobiaceae</taxon>
        <taxon>Prosthecobacter</taxon>
    </lineage>
</organism>
<feature type="domain" description="HTH lacI-type" evidence="5">
    <location>
        <begin position="1"/>
        <end position="58"/>
    </location>
</feature>
<keyword evidence="2" id="KW-0805">Transcription regulation</keyword>
<keyword evidence="1" id="KW-0678">Repressor</keyword>
<evidence type="ECO:0000256" key="4">
    <source>
        <dbReference type="ARBA" id="ARBA00023163"/>
    </source>
</evidence>
<dbReference type="PANTHER" id="PTHR30146:SF148">
    <property type="entry name" value="HTH-TYPE TRANSCRIPTIONAL REPRESSOR PURR-RELATED"/>
    <property type="match status" value="1"/>
</dbReference>
<evidence type="ECO:0000256" key="3">
    <source>
        <dbReference type="ARBA" id="ARBA00023125"/>
    </source>
</evidence>
<dbReference type="GO" id="GO:0000976">
    <property type="term" value="F:transcription cis-regulatory region binding"/>
    <property type="evidence" value="ECO:0007669"/>
    <property type="project" value="TreeGrafter"/>
</dbReference>
<evidence type="ECO:0000313" key="7">
    <source>
        <dbReference type="Proteomes" id="UP000590740"/>
    </source>
</evidence>
<dbReference type="Gene3D" id="3.40.50.2300">
    <property type="match status" value="2"/>
</dbReference>
<evidence type="ECO:0000256" key="1">
    <source>
        <dbReference type="ARBA" id="ARBA00022491"/>
    </source>
</evidence>
<reference evidence="6 7" key="1">
    <citation type="submission" date="2020-08" db="EMBL/GenBank/DDBJ databases">
        <title>Genomic Encyclopedia of Type Strains, Phase IV (KMG-IV): sequencing the most valuable type-strain genomes for metagenomic binning, comparative biology and taxonomic classification.</title>
        <authorList>
            <person name="Goeker M."/>
        </authorList>
    </citation>
    <scope>NUCLEOTIDE SEQUENCE [LARGE SCALE GENOMIC DNA]</scope>
    <source>
        <strain evidence="6 7">DSM 12252</strain>
    </source>
</reference>
<keyword evidence="7" id="KW-1185">Reference proteome</keyword>
<name>A0A7W8DKT6_9BACT</name>
<keyword evidence="3" id="KW-0238">DNA-binding</keyword>
<protein>
    <submittedName>
        <fullName evidence="6">LacI family transcriptional regulator</fullName>
    </submittedName>
</protein>
<dbReference type="PANTHER" id="PTHR30146">
    <property type="entry name" value="LACI-RELATED TRANSCRIPTIONAL REPRESSOR"/>
    <property type="match status" value="1"/>
</dbReference>
<gene>
    <name evidence="6" type="ORF">HNQ65_003070</name>
</gene>
<dbReference type="InterPro" id="IPR028082">
    <property type="entry name" value="Peripla_BP_I"/>
</dbReference>
<keyword evidence="4" id="KW-0804">Transcription</keyword>
<dbReference type="GO" id="GO:0003700">
    <property type="term" value="F:DNA-binding transcription factor activity"/>
    <property type="evidence" value="ECO:0007669"/>
    <property type="project" value="TreeGrafter"/>
</dbReference>
<dbReference type="EMBL" id="JACHIG010000006">
    <property type="protein sequence ID" value="MBB5033482.1"/>
    <property type="molecule type" value="Genomic_DNA"/>
</dbReference>
<evidence type="ECO:0000313" key="6">
    <source>
        <dbReference type="EMBL" id="MBB5033482.1"/>
    </source>
</evidence>
<dbReference type="SUPFAM" id="SSF47413">
    <property type="entry name" value="lambda repressor-like DNA-binding domains"/>
    <property type="match status" value="1"/>
</dbReference>
<dbReference type="CDD" id="cd01392">
    <property type="entry name" value="HTH_LacI"/>
    <property type="match status" value="1"/>
</dbReference>
<proteinExistence type="predicted"/>
<evidence type="ECO:0000256" key="2">
    <source>
        <dbReference type="ARBA" id="ARBA00023015"/>
    </source>
</evidence>
<dbReference type="InterPro" id="IPR000843">
    <property type="entry name" value="HTH_LacI"/>
</dbReference>